<accession>A0AAV7X3B2</accession>
<reference evidence="9" key="1">
    <citation type="submission" date="2022-12" db="EMBL/GenBank/DDBJ databases">
        <title>Chromosome-level genome assembly of the bean flower thrips Megalurothrips usitatus.</title>
        <authorList>
            <person name="Ma L."/>
            <person name="Liu Q."/>
            <person name="Li H."/>
            <person name="Cai W."/>
        </authorList>
    </citation>
    <scope>NUCLEOTIDE SEQUENCE</scope>
    <source>
        <strain evidence="9">Cailab_2022a</strain>
    </source>
</reference>
<dbReference type="Pfam" id="PF13359">
    <property type="entry name" value="DDE_Tnp_4"/>
    <property type="match status" value="1"/>
</dbReference>
<dbReference type="GO" id="GO:0005634">
    <property type="term" value="C:nucleus"/>
    <property type="evidence" value="ECO:0007669"/>
    <property type="project" value="UniProtKB-SubCell"/>
</dbReference>
<proteinExistence type="inferred from homology"/>
<evidence type="ECO:0000256" key="5">
    <source>
        <dbReference type="ARBA" id="ARBA00022723"/>
    </source>
</evidence>
<dbReference type="InterPro" id="IPR027806">
    <property type="entry name" value="HARBI1_dom"/>
</dbReference>
<keyword evidence="7" id="KW-0539">Nucleus</keyword>
<protein>
    <recommendedName>
        <fullName evidence="8">DDE Tnp4 domain-containing protein</fullName>
    </recommendedName>
</protein>
<comment type="caution">
    <text evidence="9">The sequence shown here is derived from an EMBL/GenBank/DDBJ whole genome shotgun (WGS) entry which is preliminary data.</text>
</comment>
<evidence type="ECO:0000259" key="8">
    <source>
        <dbReference type="Pfam" id="PF13359"/>
    </source>
</evidence>
<evidence type="ECO:0000256" key="4">
    <source>
        <dbReference type="ARBA" id="ARBA00022722"/>
    </source>
</evidence>
<gene>
    <name evidence="9" type="ORF">ONE63_011275</name>
</gene>
<sequence>MVSMSFLYRIGKTTTSGIIAETCKAIWSVLQPEVLVPPSDQWEAIASNFYARWNFPNCVGAIDGKHVVVQCFKSTGSAFYNYKGTFSTVLMACCDGEYRFIFITIGSAGRESDGGIFQTSDFGQAILRERLPLPQAKTFQGFHVPLPAVFVEDAAFPLLRNLMRPYGGVSLSPAQTIFNYRLSRARRVVENAFGVLASRFRIFRRPIIASAATVDRIVQATVVLQYWLRCMDIANSGANRQYIPQGYAD</sequence>
<dbReference type="PANTHER" id="PTHR22930">
    <property type="match status" value="1"/>
</dbReference>
<dbReference type="GO" id="GO:0004518">
    <property type="term" value="F:nuclease activity"/>
    <property type="evidence" value="ECO:0007669"/>
    <property type="project" value="UniProtKB-KW"/>
</dbReference>
<dbReference type="GO" id="GO:0016787">
    <property type="term" value="F:hydrolase activity"/>
    <property type="evidence" value="ECO:0007669"/>
    <property type="project" value="UniProtKB-KW"/>
</dbReference>
<keyword evidence="10" id="KW-1185">Reference proteome</keyword>
<evidence type="ECO:0000313" key="10">
    <source>
        <dbReference type="Proteomes" id="UP001075354"/>
    </source>
</evidence>
<dbReference type="AlphaFoldDB" id="A0AAV7X3B2"/>
<evidence type="ECO:0000313" key="9">
    <source>
        <dbReference type="EMBL" id="KAJ1519122.1"/>
    </source>
</evidence>
<evidence type="ECO:0000256" key="2">
    <source>
        <dbReference type="ARBA" id="ARBA00004123"/>
    </source>
</evidence>
<evidence type="ECO:0000256" key="3">
    <source>
        <dbReference type="ARBA" id="ARBA00006958"/>
    </source>
</evidence>
<comment type="similarity">
    <text evidence="3">Belongs to the HARBI1 family.</text>
</comment>
<dbReference type="EMBL" id="JAPTSV010000784">
    <property type="protein sequence ID" value="KAJ1519122.1"/>
    <property type="molecule type" value="Genomic_DNA"/>
</dbReference>
<evidence type="ECO:0000256" key="1">
    <source>
        <dbReference type="ARBA" id="ARBA00001968"/>
    </source>
</evidence>
<keyword evidence="5" id="KW-0479">Metal-binding</keyword>
<comment type="cofactor">
    <cofactor evidence="1">
        <name>a divalent metal cation</name>
        <dbReference type="ChEBI" id="CHEBI:60240"/>
    </cofactor>
</comment>
<dbReference type="InterPro" id="IPR045249">
    <property type="entry name" value="HARBI1-like"/>
</dbReference>
<keyword evidence="6" id="KW-0378">Hydrolase</keyword>
<keyword evidence="4" id="KW-0540">Nuclease</keyword>
<name>A0AAV7X3B2_9NEOP</name>
<dbReference type="Proteomes" id="UP001075354">
    <property type="component" value="Unassembled WGS sequence"/>
</dbReference>
<evidence type="ECO:0000256" key="6">
    <source>
        <dbReference type="ARBA" id="ARBA00022801"/>
    </source>
</evidence>
<feature type="domain" description="DDE Tnp4" evidence="8">
    <location>
        <begin position="62"/>
        <end position="224"/>
    </location>
</feature>
<comment type="subcellular location">
    <subcellularLocation>
        <location evidence="2">Nucleus</location>
    </subcellularLocation>
</comment>
<organism evidence="9 10">
    <name type="scientific">Megalurothrips usitatus</name>
    <name type="common">bean blossom thrips</name>
    <dbReference type="NCBI Taxonomy" id="439358"/>
    <lineage>
        <taxon>Eukaryota</taxon>
        <taxon>Metazoa</taxon>
        <taxon>Ecdysozoa</taxon>
        <taxon>Arthropoda</taxon>
        <taxon>Hexapoda</taxon>
        <taxon>Insecta</taxon>
        <taxon>Pterygota</taxon>
        <taxon>Neoptera</taxon>
        <taxon>Paraneoptera</taxon>
        <taxon>Thysanoptera</taxon>
        <taxon>Terebrantia</taxon>
        <taxon>Thripoidea</taxon>
        <taxon>Thripidae</taxon>
        <taxon>Megalurothrips</taxon>
    </lineage>
</organism>
<evidence type="ECO:0000256" key="7">
    <source>
        <dbReference type="ARBA" id="ARBA00023242"/>
    </source>
</evidence>
<dbReference type="GO" id="GO:0046872">
    <property type="term" value="F:metal ion binding"/>
    <property type="evidence" value="ECO:0007669"/>
    <property type="project" value="UniProtKB-KW"/>
</dbReference>
<dbReference type="PANTHER" id="PTHR22930:SF269">
    <property type="entry name" value="NUCLEASE HARBI1-LIKE PROTEIN"/>
    <property type="match status" value="1"/>
</dbReference>